<accession>A0A024USG3</accession>
<reference evidence="2" key="1">
    <citation type="submission" date="2013-12" db="EMBL/GenBank/DDBJ databases">
        <title>The Genome Sequence of Aphanomyces invadans NJM9701.</title>
        <authorList>
            <consortium name="The Broad Institute Genomics Platform"/>
            <person name="Russ C."/>
            <person name="Tyler B."/>
            <person name="van West P."/>
            <person name="Dieguez-Uribeondo J."/>
            <person name="Young S.K."/>
            <person name="Zeng Q."/>
            <person name="Gargeya S."/>
            <person name="Fitzgerald M."/>
            <person name="Abouelleil A."/>
            <person name="Alvarado L."/>
            <person name="Chapman S.B."/>
            <person name="Gainer-Dewar J."/>
            <person name="Goldberg J."/>
            <person name="Griggs A."/>
            <person name="Gujja S."/>
            <person name="Hansen M."/>
            <person name="Howarth C."/>
            <person name="Imamovic A."/>
            <person name="Ireland A."/>
            <person name="Larimer J."/>
            <person name="McCowan C."/>
            <person name="Murphy C."/>
            <person name="Pearson M."/>
            <person name="Poon T.W."/>
            <person name="Priest M."/>
            <person name="Roberts A."/>
            <person name="Saif S."/>
            <person name="Shea T."/>
            <person name="Sykes S."/>
            <person name="Wortman J."/>
            <person name="Nusbaum C."/>
            <person name="Birren B."/>
        </authorList>
    </citation>
    <scope>NUCLEOTIDE SEQUENCE [LARGE SCALE GENOMIC DNA]</scope>
    <source>
        <strain evidence="2">NJM9701</strain>
    </source>
</reference>
<organism evidence="2">
    <name type="scientific">Aphanomyces invadans</name>
    <dbReference type="NCBI Taxonomy" id="157072"/>
    <lineage>
        <taxon>Eukaryota</taxon>
        <taxon>Sar</taxon>
        <taxon>Stramenopiles</taxon>
        <taxon>Oomycota</taxon>
        <taxon>Saprolegniomycetes</taxon>
        <taxon>Saprolegniales</taxon>
        <taxon>Verrucalvaceae</taxon>
        <taxon>Aphanomyces</taxon>
    </lineage>
</organism>
<gene>
    <name evidence="2" type="ORF">H310_00032</name>
</gene>
<feature type="compositionally biased region" description="Basic and acidic residues" evidence="1">
    <location>
        <begin position="123"/>
        <end position="133"/>
    </location>
</feature>
<sequence length="348" mass="39066">MSWYACSNPACRHLDGPPRAVHITNGPPRCTEYAAECVGCRRRSVPCECCRTLISLDSMRDGVVMCQLCGFCTVLDVDLRAFLFSPPLPFEAAMRNEVSAVHDQRQHASQASAIVEEEPLQPDSKRQKVIDDDSPRSLEGVWTSARLPLTEKALPFTSSSLGMLKLLQGPNFAQHEVDALSDTLLQFLHHRHILVKLQDELHDLEQLHRHFSLRQKTVSAFVVECTALQIRRLRATFDRVATPYCRVVGIATHHLRELLREAREIGHAAVDTKTTPSTSDAMTSTSLRSRRRKNFQERQGTVAAALLTPPKARPHPSDLLLTEKIQLWWRVAHSVATVCAGRPRHSIV</sequence>
<evidence type="ECO:0000256" key="1">
    <source>
        <dbReference type="SAM" id="MobiDB-lite"/>
    </source>
</evidence>
<evidence type="ECO:0000313" key="2">
    <source>
        <dbReference type="EMBL" id="ETW09426.1"/>
    </source>
</evidence>
<feature type="region of interest" description="Disordered" evidence="1">
    <location>
        <begin position="269"/>
        <end position="294"/>
    </location>
</feature>
<feature type="compositionally biased region" description="Polar residues" evidence="1">
    <location>
        <begin position="272"/>
        <end position="287"/>
    </location>
</feature>
<dbReference type="RefSeq" id="XP_008860837.1">
    <property type="nucleotide sequence ID" value="XM_008862615.1"/>
</dbReference>
<dbReference type="EMBL" id="KI913952">
    <property type="protein sequence ID" value="ETW09426.1"/>
    <property type="molecule type" value="Genomic_DNA"/>
</dbReference>
<dbReference type="AlphaFoldDB" id="A0A024USG3"/>
<protein>
    <submittedName>
        <fullName evidence="2">Uncharacterized protein</fullName>
    </submittedName>
</protein>
<proteinExistence type="predicted"/>
<feature type="region of interest" description="Disordered" evidence="1">
    <location>
        <begin position="107"/>
        <end position="133"/>
    </location>
</feature>
<dbReference type="VEuPathDB" id="FungiDB:H310_00032"/>
<name>A0A024USG3_9STRA</name>
<dbReference type="GeneID" id="20077082"/>